<geneLocation type="plasmid" evidence="2">
    <name>pp27867_1</name>
</geneLocation>
<organism evidence="1 2">
    <name type="scientific">Cryobacterium arcticum</name>
    <dbReference type="NCBI Taxonomy" id="670052"/>
    <lineage>
        <taxon>Bacteria</taxon>
        <taxon>Bacillati</taxon>
        <taxon>Actinomycetota</taxon>
        <taxon>Actinomycetes</taxon>
        <taxon>Micrococcales</taxon>
        <taxon>Microbacteriaceae</taxon>
        <taxon>Cryobacterium</taxon>
    </lineage>
</organism>
<dbReference type="RefSeq" id="WP_157109391.1">
    <property type="nucleotide sequence ID" value="NZ_CP016283.1"/>
</dbReference>
<dbReference type="Proteomes" id="UP000092582">
    <property type="component" value="Plasmid pP27867_1"/>
</dbReference>
<name>A0A1B1BQE1_9MICO</name>
<dbReference type="OrthoDB" id="5107680at2"/>
<keyword evidence="2" id="KW-1185">Reference proteome</keyword>
<dbReference type="AlphaFoldDB" id="A0A1B1BQE1"/>
<gene>
    <name evidence="1" type="ORF">PA27867_3905</name>
</gene>
<accession>A0A1B1BQE1</accession>
<sequence>MYLSHVVVTGPVRSSDDVAADRKAANAFFARYATPGWKKARDLDRLVEFYSHDWNLICCTIEAKAWSLEHGHDLAATRVAAKAARAAAEALDAIPARDDSKLRPYVHYTTIRRMPAPGLTASPIGERLTGRREAARFWALCANPTPVFIAKVLHAGHPFTRWALLNPGYGPVHDAPDNYQGTTRTPKELRFRKGTIRPGGMSYDRALEIALQALPVK</sequence>
<keyword evidence="1" id="KW-0614">Plasmid</keyword>
<dbReference type="KEGG" id="cart:PA27867_3905"/>
<proteinExistence type="predicted"/>
<protein>
    <submittedName>
        <fullName evidence="1">Uncharacterized protein</fullName>
    </submittedName>
</protein>
<reference evidence="1 2" key="1">
    <citation type="submission" date="2016-06" db="EMBL/GenBank/DDBJ databases">
        <title>Genome sequencing of Cryobacterium arcticum PAMC 27867.</title>
        <authorList>
            <person name="Lee J."/>
            <person name="Kim O.-S."/>
        </authorList>
    </citation>
    <scope>NUCLEOTIDE SEQUENCE [LARGE SCALE GENOMIC DNA]</scope>
    <source>
        <strain evidence="1 2">PAMC 27867</strain>
        <plasmid evidence="2">pp27867_1</plasmid>
    </source>
</reference>
<evidence type="ECO:0000313" key="2">
    <source>
        <dbReference type="Proteomes" id="UP000092582"/>
    </source>
</evidence>
<evidence type="ECO:0000313" key="1">
    <source>
        <dbReference type="EMBL" id="ANP74817.1"/>
    </source>
</evidence>
<dbReference type="EMBL" id="CP016283">
    <property type="protein sequence ID" value="ANP74817.1"/>
    <property type="molecule type" value="Genomic_DNA"/>
</dbReference>